<feature type="non-terminal residue" evidence="7">
    <location>
        <position position="1"/>
    </location>
</feature>
<dbReference type="GO" id="GO:0031672">
    <property type="term" value="C:A band"/>
    <property type="evidence" value="ECO:0007669"/>
    <property type="project" value="UniProtKB-SubCell"/>
</dbReference>
<feature type="non-terminal residue" evidence="7">
    <location>
        <position position="322"/>
    </location>
</feature>
<comment type="subcellular location">
    <subcellularLocation>
        <location evidence="1">Cytoplasm</location>
        <location evidence="1">Myofibril</location>
        <location evidence="1">Sarcomere</location>
        <location evidence="1">A band</location>
    </subcellularLocation>
</comment>
<dbReference type="InterPro" id="IPR036116">
    <property type="entry name" value="FN3_sf"/>
</dbReference>
<evidence type="ECO:0000259" key="5">
    <source>
        <dbReference type="PROSITE" id="PS50835"/>
    </source>
</evidence>
<dbReference type="FunFam" id="2.60.40.10:FF:000031">
    <property type="entry name" value="Myosin-binding protein C, slow type"/>
    <property type="match status" value="1"/>
</dbReference>
<dbReference type="SMART" id="SM00060">
    <property type="entry name" value="FN3"/>
    <property type="match status" value="2"/>
</dbReference>
<dbReference type="Gene3D" id="2.60.40.10">
    <property type="entry name" value="Immunoglobulins"/>
    <property type="match status" value="3"/>
</dbReference>
<dbReference type="Pfam" id="PF07679">
    <property type="entry name" value="I-set"/>
    <property type="match status" value="1"/>
</dbReference>
<dbReference type="PANTHER" id="PTHR14340">
    <property type="entry name" value="MICROFIBRIL-ASSOCIATED GLYCOPROTEIN 3"/>
    <property type="match status" value="1"/>
</dbReference>
<dbReference type="InterPro" id="IPR013783">
    <property type="entry name" value="Ig-like_fold"/>
</dbReference>
<dbReference type="InterPro" id="IPR013098">
    <property type="entry name" value="Ig_I-set"/>
</dbReference>
<accession>A0AAN8FCF7</accession>
<evidence type="ECO:0000256" key="3">
    <source>
        <dbReference type="ARBA" id="ARBA00023319"/>
    </source>
</evidence>
<organism evidence="7 8">
    <name type="scientific">Trichostrongylus colubriformis</name>
    <name type="common">Black scour worm</name>
    <dbReference type="NCBI Taxonomy" id="6319"/>
    <lineage>
        <taxon>Eukaryota</taxon>
        <taxon>Metazoa</taxon>
        <taxon>Ecdysozoa</taxon>
        <taxon>Nematoda</taxon>
        <taxon>Chromadorea</taxon>
        <taxon>Rhabditida</taxon>
        <taxon>Rhabditina</taxon>
        <taxon>Rhabditomorpha</taxon>
        <taxon>Strongyloidea</taxon>
        <taxon>Trichostrongylidae</taxon>
        <taxon>Trichostrongylus</taxon>
    </lineage>
</organism>
<dbReference type="InterPro" id="IPR007110">
    <property type="entry name" value="Ig-like_dom"/>
</dbReference>
<evidence type="ECO:0000313" key="7">
    <source>
        <dbReference type="EMBL" id="KAK5968938.1"/>
    </source>
</evidence>
<reference evidence="7 8" key="1">
    <citation type="submission" date="2019-10" db="EMBL/GenBank/DDBJ databases">
        <title>Assembly and Annotation for the nematode Trichostrongylus colubriformis.</title>
        <authorList>
            <person name="Martin J."/>
        </authorList>
    </citation>
    <scope>NUCLEOTIDE SEQUENCE [LARGE SCALE GENOMIC DNA]</scope>
    <source>
        <strain evidence="7">G859</strain>
        <tissue evidence="7">Whole worm</tissue>
    </source>
</reference>
<evidence type="ECO:0000313" key="8">
    <source>
        <dbReference type="Proteomes" id="UP001331761"/>
    </source>
</evidence>
<evidence type="ECO:0000256" key="1">
    <source>
        <dbReference type="ARBA" id="ARBA00004161"/>
    </source>
</evidence>
<dbReference type="PANTHER" id="PTHR14340:SF9">
    <property type="entry name" value="FIBRONECTIN TYPE-III DOMAIN-CONTAINING PROTEIN"/>
    <property type="match status" value="1"/>
</dbReference>
<dbReference type="EMBL" id="WIXE01020808">
    <property type="protein sequence ID" value="KAK5968938.1"/>
    <property type="molecule type" value="Genomic_DNA"/>
</dbReference>
<dbReference type="CDD" id="cd00063">
    <property type="entry name" value="FN3"/>
    <property type="match status" value="2"/>
</dbReference>
<proteinExistence type="predicted"/>
<dbReference type="InterPro" id="IPR003599">
    <property type="entry name" value="Ig_sub"/>
</dbReference>
<keyword evidence="3" id="KW-0393">Immunoglobulin domain</keyword>
<evidence type="ECO:0000256" key="2">
    <source>
        <dbReference type="ARBA" id="ARBA00022737"/>
    </source>
</evidence>
<dbReference type="SUPFAM" id="SSF48726">
    <property type="entry name" value="Immunoglobulin"/>
    <property type="match status" value="1"/>
</dbReference>
<comment type="caution">
    <text evidence="7">The sequence shown here is derived from an EMBL/GenBank/DDBJ whole genome shotgun (WGS) entry which is preliminary data.</text>
</comment>
<dbReference type="PROSITE" id="PS50835">
    <property type="entry name" value="IG_LIKE"/>
    <property type="match status" value="1"/>
</dbReference>
<evidence type="ECO:0000259" key="6">
    <source>
        <dbReference type="PROSITE" id="PS50853"/>
    </source>
</evidence>
<dbReference type="FunFam" id="2.60.40.10:FF:001948">
    <property type="entry name" value="Titin homolog"/>
    <property type="match status" value="1"/>
</dbReference>
<dbReference type="PRINTS" id="PR00014">
    <property type="entry name" value="FNTYPEIII"/>
</dbReference>
<feature type="domain" description="Fibronectin type-III" evidence="6">
    <location>
        <begin position="195"/>
        <end position="288"/>
    </location>
</feature>
<name>A0AAN8FCF7_TRICO</name>
<feature type="domain" description="Ig-like" evidence="5">
    <location>
        <begin position="96"/>
        <end position="188"/>
    </location>
</feature>
<feature type="domain" description="Fibronectin type-III" evidence="6">
    <location>
        <begin position="1"/>
        <end position="98"/>
    </location>
</feature>
<protein>
    <recommendedName>
        <fullName evidence="9">Titin</fullName>
    </recommendedName>
</protein>
<sequence>PPSAPVGPLEAAIVGTSCKLSWKAPKDDGHSPVLGFYIEKYDEKTKKWKFVARSKEGAYTIDSVGDAPSHRFRVAAENAIGTGPFIECEAVPVGTPPLIARDTLESTLVFPEGKDASITLSFSGKPVPSVEWLDSAGKLVKDSQKFKIKNTENSTCLTIKGITSAEAGQYAVKVKNDSGEDSMPITVQVHGRSDTPGKPHVQQKTADSVVLTWTEPKKDGGSPIEQFLIEMCTAANKKWKKAETTKQATTTLFNLVPGELYIFRVKAANKLGDSEFSEESEPFSLKEPPVDEDKQKITDEKVAELIDYEKVDSKIDPSQQKV</sequence>
<keyword evidence="2" id="KW-0677">Repeat</keyword>
<dbReference type="Pfam" id="PF00041">
    <property type="entry name" value="fn3"/>
    <property type="match status" value="1"/>
</dbReference>
<dbReference type="Proteomes" id="UP001331761">
    <property type="component" value="Unassembled WGS sequence"/>
</dbReference>
<dbReference type="PROSITE" id="PS50853">
    <property type="entry name" value="FN3"/>
    <property type="match status" value="2"/>
</dbReference>
<dbReference type="InterPro" id="IPR003961">
    <property type="entry name" value="FN3_dom"/>
</dbReference>
<dbReference type="SMART" id="SM00409">
    <property type="entry name" value="IG"/>
    <property type="match status" value="1"/>
</dbReference>
<evidence type="ECO:0008006" key="9">
    <source>
        <dbReference type="Google" id="ProtNLM"/>
    </source>
</evidence>
<keyword evidence="8" id="KW-1185">Reference proteome</keyword>
<dbReference type="InterPro" id="IPR036179">
    <property type="entry name" value="Ig-like_dom_sf"/>
</dbReference>
<dbReference type="SUPFAM" id="SSF49265">
    <property type="entry name" value="Fibronectin type III"/>
    <property type="match status" value="1"/>
</dbReference>
<evidence type="ECO:0000256" key="4">
    <source>
        <dbReference type="SAM" id="MobiDB-lite"/>
    </source>
</evidence>
<gene>
    <name evidence="7" type="ORF">GCK32_015201</name>
</gene>
<dbReference type="AlphaFoldDB" id="A0AAN8FCF7"/>
<feature type="region of interest" description="Disordered" evidence="4">
    <location>
        <begin position="274"/>
        <end position="294"/>
    </location>
</feature>